<feature type="coiled-coil region" evidence="1">
    <location>
        <begin position="203"/>
        <end position="247"/>
    </location>
</feature>
<organism evidence="3 4">
    <name type="scientific">Sinosporangium album</name>
    <dbReference type="NCBI Taxonomy" id="504805"/>
    <lineage>
        <taxon>Bacteria</taxon>
        <taxon>Bacillati</taxon>
        <taxon>Actinomycetota</taxon>
        <taxon>Actinomycetes</taxon>
        <taxon>Streptosporangiales</taxon>
        <taxon>Streptosporangiaceae</taxon>
        <taxon>Sinosporangium</taxon>
    </lineage>
</organism>
<accession>A0A1G7T2E1</accession>
<keyword evidence="1" id="KW-0175">Coiled coil</keyword>
<name>A0A1G7T2E1_9ACTN</name>
<feature type="coiled-coil region" evidence="1">
    <location>
        <begin position="326"/>
        <end position="353"/>
    </location>
</feature>
<proteinExistence type="predicted"/>
<reference evidence="3 4" key="1">
    <citation type="submission" date="2016-10" db="EMBL/GenBank/DDBJ databases">
        <authorList>
            <person name="de Groot N.N."/>
        </authorList>
    </citation>
    <scope>NUCLEOTIDE SEQUENCE [LARGE SCALE GENOMIC DNA]</scope>
    <source>
        <strain evidence="3 4">CPCC 201354</strain>
    </source>
</reference>
<dbReference type="PANTHER" id="PTHR41259:SF1">
    <property type="entry name" value="DOUBLE-STRAND BREAK REPAIR RAD50 ATPASE, PUTATIVE-RELATED"/>
    <property type="match status" value="1"/>
</dbReference>
<dbReference type="EMBL" id="FNCN01000003">
    <property type="protein sequence ID" value="SDG29507.1"/>
    <property type="molecule type" value="Genomic_DNA"/>
</dbReference>
<feature type="domain" description="YhaN AAA" evidence="2">
    <location>
        <begin position="1"/>
        <end position="203"/>
    </location>
</feature>
<dbReference type="InterPro" id="IPR027417">
    <property type="entry name" value="P-loop_NTPase"/>
</dbReference>
<evidence type="ECO:0000256" key="1">
    <source>
        <dbReference type="SAM" id="Coils"/>
    </source>
</evidence>
<keyword evidence="4" id="KW-1185">Reference proteome</keyword>
<dbReference type="OrthoDB" id="3177877at2"/>
<dbReference type="Pfam" id="PF13514">
    <property type="entry name" value="AAA_27"/>
    <property type="match status" value="1"/>
</dbReference>
<feature type="coiled-coil region" evidence="1">
    <location>
        <begin position="718"/>
        <end position="759"/>
    </location>
</feature>
<dbReference type="PANTHER" id="PTHR41259">
    <property type="entry name" value="DOUBLE-STRAND BREAK REPAIR RAD50 ATPASE, PUTATIVE-RELATED"/>
    <property type="match status" value="1"/>
</dbReference>
<gene>
    <name evidence="3" type="ORF">SAMN05421505_10375</name>
</gene>
<dbReference type="AlphaFoldDB" id="A0A1G7T2E1"/>
<evidence type="ECO:0000313" key="3">
    <source>
        <dbReference type="EMBL" id="SDG29507.1"/>
    </source>
</evidence>
<dbReference type="InterPro" id="IPR038734">
    <property type="entry name" value="YhaN_AAA"/>
</dbReference>
<dbReference type="RefSeq" id="WP_093168263.1">
    <property type="nucleotide sequence ID" value="NZ_FNCN01000003.1"/>
</dbReference>
<sequence length="1213" mass="135443">MRIDRLDLAAFGPFTDRTLDLSAPGVHVICGPNEAGKSTALRALDQLLYGIDMQTPYDFVHPKSELRLGALIRYGGGTLELVRTKSRKSPLQSPDGFPLTGERLASALAGVDRGTFTTVFALNSHELREGGRALVQGKGDFGQALAASRSGLRLTRALQEINARIGDLYKERRASKPRINHQLSVLKNARDRRNSALVRPEAYRDLEMKVEAAQRRFDELSGELMELRSAQSRLARLDQALPALLRRRQLLDEMEAVCAEGALAPAEAADRLPALLHELDEARTRSAAREEDLRHVRETLAEIVVDDDLLAHADTIDGLFKDRNAVRDAAQLLSRHLEEAARLRDEAEKLLQYVHPDAALSETSRYRVSKSVRGTAEDLREQRIRIDSSLSQSRGALAVRRRKLEGAEKKLAAFPPVEDIGPLRAALDAVPKDLLNGLSAADEDRMRHRRRAEQMLHRLRLRDVRMEDGASLATPSRSQLDAHMEMRNELKRERRELTKRIKKCGQQLEEKRLELDSLLRNDPPPTEEELASARSERDELWRRLREGREADARLAEEFEIAVNRADQFADQMRRDAQKANVRLQLELDIAKGEQELVRLAGDQVDLRGQEHELDSEWGCLWQEFPGPLPKPDGAAAVLEEAGKLRETVDDLCDADTRHAALHAQVVQHITRLREVLRDPEDVDATAGLGVDSVLASLPNLLEIVEQRLRAQQKVLGDRAAQEERVALERAELDETSERVAEHEHELTEWEADWERLLAQIGLPTEQDTDAALAALESLREVSDKADQAAKSEGESSRAAEKVNRFHALLQTTAAACGYSVPEEETERYLLTDTLQASARKNLAMADKRASLLADQERLDKEVDRCRSSAQGAEAELGALVSTAGMESFEDLEAAVGRRGRHDGLAHTLSGVTDTIVTTGEDLDELMEKAQRTDLDELAAQLGRVRDSIDQRDRERDEQSRLLGLTKADLQRIDGSALAAQAAEEMENAIAILVEETEEYLRLEIARAILFRQIEDYRESQQSPVLIRAGALFQKLTLGRFSDLGLDDESPSPVVLALSPERGPLRVDELSEATADQLYLALRLATLEGYAEEGRTLPFAVDDIFMTFDDQRARAALSVLDEMADQFQVIVFTHHEHLTDLALRAIPRGRVHIHSLPEFVPVRPARNGKPHKPVEREPSHRLINGERACRTCGAPVAYSGRGRPPVQCRTCAGQ</sequence>
<dbReference type="Proteomes" id="UP000198923">
    <property type="component" value="Unassembled WGS sequence"/>
</dbReference>
<protein>
    <submittedName>
        <fullName evidence="3">Uncharacterized protein YhaN</fullName>
    </submittedName>
</protein>
<dbReference type="STRING" id="504805.SAMN05421505_10375"/>
<dbReference type="Gene3D" id="3.40.50.300">
    <property type="entry name" value="P-loop containing nucleotide triphosphate hydrolases"/>
    <property type="match status" value="2"/>
</dbReference>
<evidence type="ECO:0000313" key="4">
    <source>
        <dbReference type="Proteomes" id="UP000198923"/>
    </source>
</evidence>
<feature type="coiled-coil region" evidence="1">
    <location>
        <begin position="480"/>
        <end position="521"/>
    </location>
</feature>
<evidence type="ECO:0000259" key="2">
    <source>
        <dbReference type="Pfam" id="PF13514"/>
    </source>
</evidence>
<dbReference type="SUPFAM" id="SSF52540">
    <property type="entry name" value="P-loop containing nucleoside triphosphate hydrolases"/>
    <property type="match status" value="1"/>
</dbReference>